<name>A0A835S8M7_VANPL</name>
<organism evidence="1 2">
    <name type="scientific">Vanilla planifolia</name>
    <name type="common">Vanilla</name>
    <dbReference type="NCBI Taxonomy" id="51239"/>
    <lineage>
        <taxon>Eukaryota</taxon>
        <taxon>Viridiplantae</taxon>
        <taxon>Streptophyta</taxon>
        <taxon>Embryophyta</taxon>
        <taxon>Tracheophyta</taxon>
        <taxon>Spermatophyta</taxon>
        <taxon>Magnoliopsida</taxon>
        <taxon>Liliopsida</taxon>
        <taxon>Asparagales</taxon>
        <taxon>Orchidaceae</taxon>
        <taxon>Vanilloideae</taxon>
        <taxon>Vanilleae</taxon>
        <taxon>Vanilla</taxon>
    </lineage>
</organism>
<protein>
    <submittedName>
        <fullName evidence="1">Uncharacterized protein</fullName>
    </submittedName>
</protein>
<evidence type="ECO:0000313" key="2">
    <source>
        <dbReference type="Proteomes" id="UP000636800"/>
    </source>
</evidence>
<dbReference type="AlphaFoldDB" id="A0A835S8M7"/>
<keyword evidence="2" id="KW-1185">Reference proteome</keyword>
<sequence length="66" mass="7051">AENIKFRIGAANGEDEKQVTQIKPQSQSVKMKHWLWLAVVRKEGGSVEVGVGDCGTAEVVRGSAGL</sequence>
<proteinExistence type="predicted"/>
<gene>
    <name evidence="1" type="ORF">HPP92_004218</name>
</gene>
<reference evidence="1 2" key="1">
    <citation type="journal article" date="2020" name="Nat. Food">
        <title>A phased Vanilla planifolia genome enables genetic improvement of flavour and production.</title>
        <authorList>
            <person name="Hasing T."/>
            <person name="Tang H."/>
            <person name="Brym M."/>
            <person name="Khazi F."/>
            <person name="Huang T."/>
            <person name="Chambers A.H."/>
        </authorList>
    </citation>
    <scope>NUCLEOTIDE SEQUENCE [LARGE SCALE GENOMIC DNA]</scope>
    <source>
        <tissue evidence="1">Leaf</tissue>
    </source>
</reference>
<dbReference type="EMBL" id="JADCNL010000001">
    <property type="protein sequence ID" value="KAG0499527.1"/>
    <property type="molecule type" value="Genomic_DNA"/>
</dbReference>
<comment type="caution">
    <text evidence="1">The sequence shown here is derived from an EMBL/GenBank/DDBJ whole genome shotgun (WGS) entry which is preliminary data.</text>
</comment>
<accession>A0A835S8M7</accession>
<evidence type="ECO:0000313" key="1">
    <source>
        <dbReference type="EMBL" id="KAG0499527.1"/>
    </source>
</evidence>
<dbReference type="Proteomes" id="UP000636800">
    <property type="component" value="Chromosome 1"/>
</dbReference>
<feature type="non-terminal residue" evidence="1">
    <location>
        <position position="1"/>
    </location>
</feature>